<dbReference type="GO" id="GO:0050660">
    <property type="term" value="F:flavin adenine dinucleotide binding"/>
    <property type="evidence" value="ECO:0007669"/>
    <property type="project" value="InterPro"/>
</dbReference>
<dbReference type="Proteomes" id="UP001295740">
    <property type="component" value="Unassembled WGS sequence"/>
</dbReference>
<gene>
    <name evidence="7" type="ORF">KHLLAP_LOCUS5337</name>
</gene>
<dbReference type="Gene3D" id="3.30.560.10">
    <property type="entry name" value="Glucose Oxidase, domain 3"/>
    <property type="match status" value="1"/>
</dbReference>
<evidence type="ECO:0000313" key="8">
    <source>
        <dbReference type="Proteomes" id="UP001295740"/>
    </source>
</evidence>
<keyword evidence="8" id="KW-1185">Reference proteome</keyword>
<sequence>MRHSLIASGLVAVARAHSAYDFIIVGGGTAGVVVSTRLSQTLPDCSVLVIEAGPDERDLAAISIPGLEGVLGTKYDWNFTTTPQPGANNLTITMNQGKLLGGSSALNLLSYDRATNTAVNGSAGLVGMGVGEAGPIHFLVNHFSPAQQEAFFPTMQNLGWEQTYSFLDGDMLGWMRHTSNILDVNYTRSYSPAFLSIAPSNLEIMVNTTVAN</sequence>
<dbReference type="InterPro" id="IPR036188">
    <property type="entry name" value="FAD/NAD-bd_sf"/>
</dbReference>
<dbReference type="InterPro" id="IPR000172">
    <property type="entry name" value="GMC_OxRdtase_N"/>
</dbReference>
<dbReference type="PANTHER" id="PTHR11552">
    <property type="entry name" value="GLUCOSE-METHANOL-CHOLINE GMC OXIDOREDUCTASE"/>
    <property type="match status" value="1"/>
</dbReference>
<feature type="domain" description="Glucose-methanol-choline oxidoreductase N-terminal" evidence="6">
    <location>
        <begin position="20"/>
        <end position="117"/>
    </location>
</feature>
<evidence type="ECO:0000256" key="1">
    <source>
        <dbReference type="ARBA" id="ARBA00001974"/>
    </source>
</evidence>
<comment type="cofactor">
    <cofactor evidence="1">
        <name>FAD</name>
        <dbReference type="ChEBI" id="CHEBI:57692"/>
    </cofactor>
</comment>
<dbReference type="InterPro" id="IPR012132">
    <property type="entry name" value="GMC_OxRdtase"/>
</dbReference>
<keyword evidence="5" id="KW-0560">Oxidoreductase</keyword>
<comment type="similarity">
    <text evidence="2">Belongs to the GMC oxidoreductase family.</text>
</comment>
<dbReference type="GO" id="GO:0016614">
    <property type="term" value="F:oxidoreductase activity, acting on CH-OH group of donors"/>
    <property type="evidence" value="ECO:0007669"/>
    <property type="project" value="InterPro"/>
</dbReference>
<dbReference type="Gene3D" id="3.50.50.60">
    <property type="entry name" value="FAD/NAD(P)-binding domain"/>
    <property type="match status" value="1"/>
</dbReference>
<evidence type="ECO:0000259" key="6">
    <source>
        <dbReference type="Pfam" id="PF00732"/>
    </source>
</evidence>
<evidence type="ECO:0000313" key="7">
    <source>
        <dbReference type="EMBL" id="CAJ2504869.1"/>
    </source>
</evidence>
<comment type="caution">
    <text evidence="7">The sequence shown here is derived from an EMBL/GenBank/DDBJ whole genome shotgun (WGS) entry which is preliminary data.</text>
</comment>
<dbReference type="AlphaFoldDB" id="A0AAI8VI93"/>
<keyword evidence="4" id="KW-0274">FAD</keyword>
<dbReference type="PANTHER" id="PTHR11552:SF201">
    <property type="entry name" value="GLUCOSE-METHANOL-CHOLINE OXIDOREDUCTASE N-TERMINAL DOMAIN-CONTAINING PROTEIN"/>
    <property type="match status" value="1"/>
</dbReference>
<dbReference type="SUPFAM" id="SSF51905">
    <property type="entry name" value="FAD/NAD(P)-binding domain"/>
    <property type="match status" value="1"/>
</dbReference>
<keyword evidence="3" id="KW-0285">Flavoprotein</keyword>
<reference evidence="7" key="1">
    <citation type="submission" date="2023-10" db="EMBL/GenBank/DDBJ databases">
        <authorList>
            <person name="Hackl T."/>
        </authorList>
    </citation>
    <scope>NUCLEOTIDE SEQUENCE</scope>
</reference>
<dbReference type="Pfam" id="PF00732">
    <property type="entry name" value="GMC_oxred_N"/>
    <property type="match status" value="1"/>
</dbReference>
<protein>
    <submittedName>
        <fullName evidence="7">Uu.00g122630.m01.CDS01</fullName>
    </submittedName>
</protein>
<evidence type="ECO:0000256" key="3">
    <source>
        <dbReference type="ARBA" id="ARBA00022630"/>
    </source>
</evidence>
<accession>A0AAI8VI93</accession>
<name>A0AAI8VI93_9PEZI</name>
<dbReference type="EMBL" id="CAUWAG010000007">
    <property type="protein sequence ID" value="CAJ2504869.1"/>
    <property type="molecule type" value="Genomic_DNA"/>
</dbReference>
<organism evidence="7 8">
    <name type="scientific">Anthostomella pinea</name>
    <dbReference type="NCBI Taxonomy" id="933095"/>
    <lineage>
        <taxon>Eukaryota</taxon>
        <taxon>Fungi</taxon>
        <taxon>Dikarya</taxon>
        <taxon>Ascomycota</taxon>
        <taxon>Pezizomycotina</taxon>
        <taxon>Sordariomycetes</taxon>
        <taxon>Xylariomycetidae</taxon>
        <taxon>Xylariales</taxon>
        <taxon>Xylariaceae</taxon>
        <taxon>Anthostomella</taxon>
    </lineage>
</organism>
<proteinExistence type="inferred from homology"/>
<evidence type="ECO:0000256" key="4">
    <source>
        <dbReference type="ARBA" id="ARBA00022827"/>
    </source>
</evidence>
<evidence type="ECO:0000256" key="2">
    <source>
        <dbReference type="ARBA" id="ARBA00010790"/>
    </source>
</evidence>
<evidence type="ECO:0000256" key="5">
    <source>
        <dbReference type="ARBA" id="ARBA00023002"/>
    </source>
</evidence>